<evidence type="ECO:0000313" key="20">
    <source>
        <dbReference type="Proteomes" id="UP000669133"/>
    </source>
</evidence>
<dbReference type="Pfam" id="PF00271">
    <property type="entry name" value="Helicase_C"/>
    <property type="match status" value="1"/>
</dbReference>
<feature type="compositionally biased region" description="Polar residues" evidence="16">
    <location>
        <begin position="121"/>
        <end position="130"/>
    </location>
</feature>
<dbReference type="Gene3D" id="3.40.50.300">
    <property type="entry name" value="P-loop containing nucleotide triphosphate hydrolases"/>
    <property type="match status" value="2"/>
</dbReference>
<evidence type="ECO:0000256" key="15">
    <source>
        <dbReference type="RuleBase" id="RU000492"/>
    </source>
</evidence>
<name>A0A8H8DAK1_9ASCO</name>
<comment type="catalytic activity">
    <reaction evidence="14">
        <text>ATP + H2O = ADP + phosphate + H(+)</text>
        <dbReference type="Rhea" id="RHEA:13065"/>
        <dbReference type="ChEBI" id="CHEBI:15377"/>
        <dbReference type="ChEBI" id="CHEBI:15378"/>
        <dbReference type="ChEBI" id="CHEBI:30616"/>
        <dbReference type="ChEBI" id="CHEBI:43474"/>
        <dbReference type="ChEBI" id="CHEBI:456216"/>
        <dbReference type="EC" id="3.6.4.13"/>
    </reaction>
</comment>
<dbReference type="PANTHER" id="PTHR47958">
    <property type="entry name" value="ATP-DEPENDENT RNA HELICASE DBP3"/>
    <property type="match status" value="1"/>
</dbReference>
<dbReference type="InterPro" id="IPR044742">
    <property type="entry name" value="DEAD/DEAH_RhlB"/>
</dbReference>
<keyword evidence="9 15" id="KW-0067">ATP-binding</keyword>
<dbReference type="InterPro" id="IPR011545">
    <property type="entry name" value="DEAD/DEAH_box_helicase_dom"/>
</dbReference>
<gene>
    <name evidence="19" type="ORF">I9W82_003825</name>
</gene>
<evidence type="ECO:0000259" key="17">
    <source>
        <dbReference type="PROSITE" id="PS51192"/>
    </source>
</evidence>
<feature type="compositionally biased region" description="Basic residues" evidence="16">
    <location>
        <begin position="26"/>
        <end position="46"/>
    </location>
</feature>
<dbReference type="InterPro" id="IPR000629">
    <property type="entry name" value="RNA-helicase_DEAD-box_CS"/>
</dbReference>
<evidence type="ECO:0000256" key="8">
    <source>
        <dbReference type="ARBA" id="ARBA00022806"/>
    </source>
</evidence>
<keyword evidence="7 15" id="KW-0378">Hydrolase</keyword>
<dbReference type="PROSITE" id="PS51194">
    <property type="entry name" value="HELICASE_CTER"/>
    <property type="match status" value="1"/>
</dbReference>
<dbReference type="RefSeq" id="XP_067547413.1">
    <property type="nucleotide sequence ID" value="XM_067692831.1"/>
</dbReference>
<evidence type="ECO:0000256" key="16">
    <source>
        <dbReference type="SAM" id="MobiDB-lite"/>
    </source>
</evidence>
<evidence type="ECO:0000256" key="4">
    <source>
        <dbReference type="ARBA" id="ARBA00022517"/>
    </source>
</evidence>
<dbReference type="EC" id="3.6.4.13" evidence="3"/>
<dbReference type="OrthoDB" id="196131at2759"/>
<dbReference type="GO" id="GO:0003724">
    <property type="term" value="F:RNA helicase activity"/>
    <property type="evidence" value="ECO:0007669"/>
    <property type="project" value="UniProtKB-EC"/>
</dbReference>
<protein>
    <recommendedName>
        <fullName evidence="12">ATP-dependent RNA helicase DBP3</fullName>
        <ecNumber evidence="3">3.6.4.13</ecNumber>
    </recommendedName>
    <alternativeName>
        <fullName evidence="13">ATP-dependent RNA helicase dbp3</fullName>
    </alternativeName>
</protein>
<keyword evidence="10" id="KW-0539">Nucleus</keyword>
<organism evidence="19 20">
    <name type="scientific">Candida metapsilosis</name>
    <dbReference type="NCBI Taxonomy" id="273372"/>
    <lineage>
        <taxon>Eukaryota</taxon>
        <taxon>Fungi</taxon>
        <taxon>Dikarya</taxon>
        <taxon>Ascomycota</taxon>
        <taxon>Saccharomycotina</taxon>
        <taxon>Pichiomycetes</taxon>
        <taxon>Debaryomycetaceae</taxon>
        <taxon>Candida/Lodderomyces clade</taxon>
        <taxon>Candida</taxon>
    </lineage>
</organism>
<evidence type="ECO:0000256" key="10">
    <source>
        <dbReference type="ARBA" id="ARBA00023242"/>
    </source>
</evidence>
<evidence type="ECO:0000256" key="12">
    <source>
        <dbReference type="ARBA" id="ARBA00039328"/>
    </source>
</evidence>
<dbReference type="GO" id="GO:0003676">
    <property type="term" value="F:nucleic acid binding"/>
    <property type="evidence" value="ECO:0007669"/>
    <property type="project" value="InterPro"/>
</dbReference>
<dbReference type="SMART" id="SM00490">
    <property type="entry name" value="HELICc"/>
    <property type="match status" value="1"/>
</dbReference>
<reference evidence="19 20" key="1">
    <citation type="submission" date="2020-12" db="EMBL/GenBank/DDBJ databases">
        <title>Effect of drift, selection, and recombination on the evolution of hybrid genomes in Candida yeast pathogens.</title>
        <authorList>
            <person name="Mixao V."/>
            <person name="Ksiezopolska E."/>
            <person name="Saus E."/>
            <person name="Boekhout T."/>
            <person name="Gacser A."/>
            <person name="Gabaldon T."/>
        </authorList>
    </citation>
    <scope>NUCLEOTIDE SEQUENCE [LARGE SCALE GENOMIC DNA]</scope>
    <source>
        <strain evidence="19 20">BP57</strain>
    </source>
</reference>
<dbReference type="SMART" id="SM00487">
    <property type="entry name" value="DEXDc"/>
    <property type="match status" value="1"/>
</dbReference>
<evidence type="ECO:0000256" key="2">
    <source>
        <dbReference type="ARBA" id="ARBA00009334"/>
    </source>
</evidence>
<dbReference type="CDD" id="cd00268">
    <property type="entry name" value="DEADc"/>
    <property type="match status" value="1"/>
</dbReference>
<dbReference type="InterPro" id="IPR014001">
    <property type="entry name" value="Helicase_ATP-bd"/>
</dbReference>
<feature type="domain" description="Helicase ATP-binding" evidence="17">
    <location>
        <begin position="188"/>
        <end position="361"/>
    </location>
</feature>
<dbReference type="CDD" id="cd18787">
    <property type="entry name" value="SF2_C_DEAD"/>
    <property type="match status" value="1"/>
</dbReference>
<evidence type="ECO:0000256" key="11">
    <source>
        <dbReference type="ARBA" id="ARBA00037449"/>
    </source>
</evidence>
<dbReference type="PROSITE" id="PS51192">
    <property type="entry name" value="HELICASE_ATP_BIND_1"/>
    <property type="match status" value="1"/>
</dbReference>
<keyword evidence="6 15" id="KW-0547">Nucleotide-binding</keyword>
<comment type="caution">
    <text evidence="19">The sequence shown here is derived from an EMBL/GenBank/DDBJ whole genome shotgun (WGS) entry which is preliminary data.</text>
</comment>
<accession>A0A8H8DAK1</accession>
<keyword evidence="20" id="KW-1185">Reference proteome</keyword>
<evidence type="ECO:0000256" key="9">
    <source>
        <dbReference type="ARBA" id="ARBA00022840"/>
    </source>
</evidence>
<feature type="domain" description="Helicase C-terminal" evidence="18">
    <location>
        <begin position="391"/>
        <end position="542"/>
    </location>
</feature>
<proteinExistence type="inferred from homology"/>
<dbReference type="SUPFAM" id="SSF52540">
    <property type="entry name" value="P-loop containing nucleoside triphosphate hydrolases"/>
    <property type="match status" value="1"/>
</dbReference>
<dbReference type="FunFam" id="3.40.50.300:FF:000008">
    <property type="entry name" value="ATP-dependent RNA helicase RhlB"/>
    <property type="match status" value="1"/>
</dbReference>
<evidence type="ECO:0000256" key="5">
    <source>
        <dbReference type="ARBA" id="ARBA00022552"/>
    </source>
</evidence>
<comment type="similarity">
    <text evidence="2">Belongs to the DEAD box helicase family. DDX5/DBP2 subfamily.</text>
</comment>
<dbReference type="InterPro" id="IPR027417">
    <property type="entry name" value="P-loop_NTPase"/>
</dbReference>
<dbReference type="InterPro" id="IPR001650">
    <property type="entry name" value="Helicase_C-like"/>
</dbReference>
<evidence type="ECO:0000256" key="1">
    <source>
        <dbReference type="ARBA" id="ARBA00004604"/>
    </source>
</evidence>
<evidence type="ECO:0000256" key="14">
    <source>
        <dbReference type="ARBA" id="ARBA00047984"/>
    </source>
</evidence>
<dbReference type="GeneID" id="93652454"/>
<evidence type="ECO:0000256" key="7">
    <source>
        <dbReference type="ARBA" id="ARBA00022801"/>
    </source>
</evidence>
<dbReference type="Pfam" id="PF00270">
    <property type="entry name" value="DEAD"/>
    <property type="match status" value="1"/>
</dbReference>
<feature type="region of interest" description="Disordered" evidence="16">
    <location>
        <begin position="1"/>
        <end position="130"/>
    </location>
</feature>
<keyword evidence="5" id="KW-0698">rRNA processing</keyword>
<dbReference type="PROSITE" id="PS00039">
    <property type="entry name" value="DEAD_ATP_HELICASE"/>
    <property type="match status" value="1"/>
</dbReference>
<comment type="function">
    <text evidence="11">ATP-dependent RNA helicase required for 60S ribosomal subunit synthesis. Involved in efficient pre-rRNA processing, predominantly at site A3, which is necessary for the normal formation of 25S and 5.8S rRNAs.</text>
</comment>
<evidence type="ECO:0000256" key="6">
    <source>
        <dbReference type="ARBA" id="ARBA00022741"/>
    </source>
</evidence>
<comment type="subcellular location">
    <subcellularLocation>
        <location evidence="1">Nucleus</location>
        <location evidence="1">Nucleolus</location>
    </subcellularLocation>
</comment>
<dbReference type="AlphaFoldDB" id="A0A8H8DAK1"/>
<dbReference type="Proteomes" id="UP000669133">
    <property type="component" value="Unassembled WGS sequence"/>
</dbReference>
<dbReference type="EMBL" id="JAEOAQ010000005">
    <property type="protein sequence ID" value="KAG5418297.1"/>
    <property type="molecule type" value="Genomic_DNA"/>
</dbReference>
<sequence length="572" mass="64507">MGSDKKRKHDSEESSQQQHGEISERKRLKMEKKQAKKLAKKEKKLAKKEEKEKKERELYELKKATRNKEKYNNKKSKEGKKEKEEEKREKKEKKAEKREKKEPAASTQEDKPVSNNSSSSGYTQSSKLTNTPQSAIDEFLSTNEVTIEDPQHLNYRPILSFDQIKLDETIASKLTKFAKPTPIQSISWPFLLDGKDVIGVAETGSGKTFAFGVPAINNIITRGSTKDLSVLCISPTRELALQIYDNLQELTANTPISCVAIYGGVSKDDQVRKIRSGANVIVATPGRLVDLINDGAVDLSSINYLVLDEADRMLEKGFEEDIKHIIGSTNGEDRQTLMFTATWPKEVRELANNFMHSPIKLTIGDRDELSANKRITQIVEVLDDKFQKESKLISLLNKYQRNAKDGEENKILVFALYKKEASRIESLLHRNRFKVAAIHGDLSQQQRTQALNSFKSGECNLLLATDVAARGLDIPNVKYVINLTFPLTIEDYVHRIGRTGRAGQTGIAHTLFTEDEKHLSGALCNILRGANQPVPEQLLKFGGHTKKKTHSVYGAFYKDVDMTKTAKKIKFD</sequence>
<evidence type="ECO:0000256" key="13">
    <source>
        <dbReference type="ARBA" id="ARBA00039606"/>
    </source>
</evidence>
<evidence type="ECO:0000259" key="18">
    <source>
        <dbReference type="PROSITE" id="PS51194"/>
    </source>
</evidence>
<evidence type="ECO:0000256" key="3">
    <source>
        <dbReference type="ARBA" id="ARBA00012552"/>
    </source>
</evidence>
<feature type="compositionally biased region" description="Basic and acidic residues" evidence="16">
    <location>
        <begin position="47"/>
        <end position="112"/>
    </location>
</feature>
<dbReference type="GO" id="GO:0005524">
    <property type="term" value="F:ATP binding"/>
    <property type="evidence" value="ECO:0007669"/>
    <property type="project" value="UniProtKB-KW"/>
</dbReference>
<dbReference type="GO" id="GO:0016787">
    <property type="term" value="F:hydrolase activity"/>
    <property type="evidence" value="ECO:0007669"/>
    <property type="project" value="UniProtKB-KW"/>
</dbReference>
<keyword evidence="8 15" id="KW-0347">Helicase</keyword>
<keyword evidence="4" id="KW-0690">Ribosome biogenesis</keyword>
<evidence type="ECO:0000313" key="19">
    <source>
        <dbReference type="EMBL" id="KAG5418297.1"/>
    </source>
</evidence>